<evidence type="ECO:0000256" key="3">
    <source>
        <dbReference type="SAM" id="MobiDB-lite"/>
    </source>
</evidence>
<dbReference type="InterPro" id="IPR013320">
    <property type="entry name" value="ConA-like_dom_sf"/>
</dbReference>
<dbReference type="PANTHER" id="PTHR44103:SF1">
    <property type="entry name" value="PROPROTEIN CONVERTASE P"/>
    <property type="match status" value="1"/>
</dbReference>
<evidence type="ECO:0000256" key="1">
    <source>
        <dbReference type="ARBA" id="ARBA00022729"/>
    </source>
</evidence>
<feature type="region of interest" description="Disordered" evidence="3">
    <location>
        <begin position="510"/>
        <end position="532"/>
    </location>
</feature>
<dbReference type="RefSeq" id="WP_189159590.1">
    <property type="nucleotide sequence ID" value="NZ_BMNC01000017.1"/>
</dbReference>
<dbReference type="Pfam" id="PF13517">
    <property type="entry name" value="FG-GAP_3"/>
    <property type="match status" value="3"/>
</dbReference>
<dbReference type="EMBL" id="BMNC01000017">
    <property type="protein sequence ID" value="GGN22422.1"/>
    <property type="molecule type" value="Genomic_DNA"/>
</dbReference>
<evidence type="ECO:0000313" key="7">
    <source>
        <dbReference type="Proteomes" id="UP000597656"/>
    </source>
</evidence>
<proteinExistence type="predicted"/>
<dbReference type="Proteomes" id="UP000597656">
    <property type="component" value="Unassembled WGS sequence"/>
</dbReference>
<dbReference type="InterPro" id="IPR006558">
    <property type="entry name" value="LamG-like"/>
</dbReference>
<evidence type="ECO:0000256" key="2">
    <source>
        <dbReference type="ARBA" id="ARBA00023157"/>
    </source>
</evidence>
<dbReference type="SUPFAM" id="SSF49899">
    <property type="entry name" value="Concanavalin A-like lectins/glucanases"/>
    <property type="match status" value="2"/>
</dbReference>
<dbReference type="SUPFAM" id="SSF69318">
    <property type="entry name" value="Integrin alpha N-terminal domain"/>
    <property type="match status" value="2"/>
</dbReference>
<feature type="chain" id="PRO_5046536352" description="LamG-like jellyroll fold domain-containing protein" evidence="4">
    <location>
        <begin position="34"/>
        <end position="1667"/>
    </location>
</feature>
<dbReference type="SMART" id="SM00560">
    <property type="entry name" value="LamGL"/>
    <property type="match status" value="2"/>
</dbReference>
<accession>A0ABQ2IS32</accession>
<reference evidence="7" key="1">
    <citation type="journal article" date="2019" name="Int. J. Syst. Evol. Microbiol.">
        <title>The Global Catalogue of Microorganisms (GCM) 10K type strain sequencing project: providing services to taxonomists for standard genome sequencing and annotation.</title>
        <authorList>
            <consortium name="The Broad Institute Genomics Platform"/>
            <consortium name="The Broad Institute Genome Sequencing Center for Infectious Disease"/>
            <person name="Wu L."/>
            <person name="Ma J."/>
        </authorList>
    </citation>
    <scope>NUCLEOTIDE SEQUENCE [LARGE SCALE GENOMIC DNA]</scope>
    <source>
        <strain evidence="7">CGMCC 4.7319</strain>
    </source>
</reference>
<keyword evidence="2" id="KW-1015">Disulfide bond</keyword>
<keyword evidence="7" id="KW-1185">Reference proteome</keyword>
<dbReference type="Gene3D" id="2.60.120.200">
    <property type="match status" value="2"/>
</dbReference>
<organism evidence="6 7">
    <name type="scientific">Lentzea pudingi</name>
    <dbReference type="NCBI Taxonomy" id="1789439"/>
    <lineage>
        <taxon>Bacteria</taxon>
        <taxon>Bacillati</taxon>
        <taxon>Actinomycetota</taxon>
        <taxon>Actinomycetes</taxon>
        <taxon>Pseudonocardiales</taxon>
        <taxon>Pseudonocardiaceae</taxon>
        <taxon>Lentzea</taxon>
    </lineage>
</organism>
<dbReference type="Pfam" id="PF13385">
    <property type="entry name" value="Laminin_G_3"/>
    <property type="match status" value="2"/>
</dbReference>
<dbReference type="InterPro" id="IPR028994">
    <property type="entry name" value="Integrin_alpha_N"/>
</dbReference>
<evidence type="ECO:0000256" key="4">
    <source>
        <dbReference type="SAM" id="SignalP"/>
    </source>
</evidence>
<dbReference type="Gene3D" id="2.130.10.130">
    <property type="entry name" value="Integrin alpha, N-terminal"/>
    <property type="match status" value="1"/>
</dbReference>
<feature type="signal peptide" evidence="4">
    <location>
        <begin position="1"/>
        <end position="33"/>
    </location>
</feature>
<protein>
    <recommendedName>
        <fullName evidence="5">LamG-like jellyroll fold domain-containing protein</fullName>
    </recommendedName>
</protein>
<evidence type="ECO:0000259" key="5">
    <source>
        <dbReference type="SMART" id="SM00560"/>
    </source>
</evidence>
<feature type="domain" description="LamG-like jellyroll fold" evidence="5">
    <location>
        <begin position="1258"/>
        <end position="1395"/>
    </location>
</feature>
<dbReference type="PANTHER" id="PTHR44103">
    <property type="entry name" value="PROPROTEIN CONVERTASE P"/>
    <property type="match status" value="1"/>
</dbReference>
<feature type="domain" description="LamG-like jellyroll fold" evidence="5">
    <location>
        <begin position="1035"/>
        <end position="1177"/>
    </location>
</feature>
<gene>
    <name evidence="6" type="ORF">GCM10011609_74650</name>
</gene>
<dbReference type="InterPro" id="IPR013517">
    <property type="entry name" value="FG-GAP"/>
</dbReference>
<keyword evidence="1 4" id="KW-0732">Signal</keyword>
<evidence type="ECO:0000313" key="6">
    <source>
        <dbReference type="EMBL" id="GGN22422.1"/>
    </source>
</evidence>
<comment type="caution">
    <text evidence="6">The sequence shown here is derived from an EMBL/GenBank/DDBJ whole genome shotgun (WGS) entry which is preliminary data.</text>
</comment>
<sequence>MIRASRARGFALRTILIAAAVALPGVHVPAAVAAPGCVDAEQTPQAAADTAKRCDHRVEVLSLRSETAQTFAKSSGGFTSEQSVEPRFARRADGSWTRIDTTLRATGKTITPAASALPVEFSAGGTGPAAKLRDGDRELSITWPHGSLPEPVLSGADATYREVLPGVDLVLTASPQGFSEVLVVKNREAARNPKLAEVKFGFDTKGVTTTPSGAGLAARDEAGKVVFTSPPPTMWDSGEDTVAHVGVLSKSAAEGRKKRKATMPVTATDGELTVKPDAALLENAQYPVMIDPSWTGNVQGNAWTLVSSKDAGGAFWQGRNNQGQDYLFNSGSYGSAGTGLTCDNVSQSGTCLSPTYNVRSYFRMDLSAVKGKVVTGASFRIEQKWSFTCNPNSHATVRVTNGFDGGTTWNNQPGWWDDNWAWSSPANRKVGSVHGCAGPGDVEFNFSGVVAHGARNNWDSVSVVLHVGEGAVSSWKRFNPGTAVLAIDYNSYPNVPDPVTVDGKACATGDSRPAVPTATPTIRGRVSDPDGADTMKARFEWRRIRPDGTQATIAHLENSPWGNGTTAEQTIPKSDGSVPTGVVEWSDDLVGTGDWDNDGRTDLIFRDHDGYLYMMPTVETPAGWRSGDRVQIGLGWNGYTIAGLADWDRDGKTDIIAREDSTGTLLLYPGEGKRGPSAVPPVPIGSGWGGYTYAGVADYDRDGKQDVIARDPGNVLWLYPGDGNRAQPTAERVWLGAGWNGFTYYGVVDRTGDGAPDIVAEAGDVLWLYKGLGARTPQSGNYVRWEIGSGWQGASARTVVDFNFDGAPDVVAKVRWADSYYLYPGVIGTTNGGDPWVIAARGITTGNYAYRVTAGDQAPLWGQPSNWCEFSVDVTAPEAPAFESSVYKTQGCAPEGCGALGIADTFKFASGSPDIDKFRWGFTDMPTETVKAGETVRWTPPSEGPHTLFVDAVDKAGLATRRTFAFTVAGAQRNEAEWFAADDPSSDGTGNGHDLTLSGLTPGKPGRMAGGPTAVGFPGTTQNGATTAKVLDTSKGFSVSAWVRLTNDTASRTVVSQQGSTGSAFKLGYDSGQHKWTFSVAESDTANAAQKTAVSTAPAAQGVWTHLTGTFDDLSREVRLYVDGALQRQTAVLGATAGFNAGGQVWIGKALRNSAEVEPWQGELAEVRAWSRTITPKESLALADTELNRSDVGWWKFNDGSGDTAVDSSPFGRDLTLNLAGGAKWGEAGPQNLGGTGLELNGSSSFASTNDAVLNTDQSFSVDVWAKVNGTGTPRTVVVQHGPSTVDPFTLRYDGAQWSAEMPNSQAGPTTWWRAKADATAGTWTRLVATYDAGARTLKLSVGTKDTPVALKSTVTGVVGWNSTGVLSVGRSSAGEYFNGNIDDLRVWQGALAPAPLVTTTRKGASISGDRNDEIISVQSDGIVGAHLNVGGEYPGSLQHIGSGWPKERTWFADIDGDGKSEIVGVEPDGRIKAFKNVNGMNGFPYVDQIFIGSAPGETKRIKFADIDGDGRDDRISLDDDGRVRVYRNLFGMNELGQTTAFSATPVIVKVTDKAPEAIRFADVDGDGKAEFITVNADERTTVWAHRNLGGLGYGTYDTPQEIGSGWTADRTFFADITGDGKAEIIAVRPDSSVWSYTNHHGLTSFPYAEPTRVGLGWTDPSRVFFS</sequence>
<name>A0ABQ2IS32_9PSEU</name>